<dbReference type="SUPFAM" id="SSF53790">
    <property type="entry name" value="Tetrapyrrole methylase"/>
    <property type="match status" value="1"/>
</dbReference>
<dbReference type="Proteomes" id="UP000541109">
    <property type="component" value="Unassembled WGS sequence"/>
</dbReference>
<organism evidence="10 11">
    <name type="scientific">Stappia albiluteola</name>
    <dbReference type="NCBI Taxonomy" id="2758565"/>
    <lineage>
        <taxon>Bacteria</taxon>
        <taxon>Pseudomonadati</taxon>
        <taxon>Pseudomonadota</taxon>
        <taxon>Alphaproteobacteria</taxon>
        <taxon>Hyphomicrobiales</taxon>
        <taxon>Stappiaceae</taxon>
        <taxon>Stappia</taxon>
    </lineage>
</organism>
<evidence type="ECO:0000256" key="6">
    <source>
        <dbReference type="ARBA" id="ARBA00022691"/>
    </source>
</evidence>
<evidence type="ECO:0000313" key="11">
    <source>
        <dbReference type="Proteomes" id="UP000541109"/>
    </source>
</evidence>
<keyword evidence="4 8" id="KW-0489">Methyltransferase</keyword>
<dbReference type="AlphaFoldDB" id="A0A839AA85"/>
<proteinExistence type="inferred from homology"/>
<reference evidence="10 11" key="1">
    <citation type="submission" date="2020-07" db="EMBL/GenBank/DDBJ databases">
        <title>Stappia sp., F7233, whole genome shotgun sequencing project.</title>
        <authorList>
            <person name="Jiang S."/>
            <person name="Liu Z.W."/>
            <person name="Du Z.J."/>
        </authorList>
    </citation>
    <scope>NUCLEOTIDE SEQUENCE [LARGE SCALE GENOMIC DNA]</scope>
    <source>
        <strain evidence="10 11">F7233</strain>
    </source>
</reference>
<dbReference type="EMBL" id="JACFXV010000031">
    <property type="protein sequence ID" value="MBA5775948.1"/>
    <property type="molecule type" value="Genomic_DNA"/>
</dbReference>
<evidence type="ECO:0000256" key="7">
    <source>
        <dbReference type="PIRNR" id="PIRNR036427"/>
    </source>
</evidence>
<dbReference type="Gene3D" id="3.40.1010.10">
    <property type="entry name" value="Cobalt-precorrin-4 Transmethylase, Domain 1"/>
    <property type="match status" value="1"/>
</dbReference>
<keyword evidence="3" id="KW-0169">Cobalamin biosynthesis</keyword>
<keyword evidence="5 8" id="KW-0808">Transferase</keyword>
<dbReference type="InterPro" id="IPR003043">
    <property type="entry name" value="Uropor_MeTrfase_CS"/>
</dbReference>
<dbReference type="Pfam" id="PF00590">
    <property type="entry name" value="TP_methylase"/>
    <property type="match status" value="1"/>
</dbReference>
<dbReference type="InterPro" id="IPR014777">
    <property type="entry name" value="4pyrrole_Mease_sub1"/>
</dbReference>
<evidence type="ECO:0000313" key="10">
    <source>
        <dbReference type="EMBL" id="MBA5775948.1"/>
    </source>
</evidence>
<evidence type="ECO:0000259" key="9">
    <source>
        <dbReference type="Pfam" id="PF00590"/>
    </source>
</evidence>
<dbReference type="InterPro" id="IPR012382">
    <property type="entry name" value="CobI/CbiL"/>
</dbReference>
<evidence type="ECO:0000256" key="3">
    <source>
        <dbReference type="ARBA" id="ARBA00022573"/>
    </source>
</evidence>
<evidence type="ECO:0000256" key="8">
    <source>
        <dbReference type="RuleBase" id="RU003960"/>
    </source>
</evidence>
<accession>A0A839AA85</accession>
<evidence type="ECO:0000256" key="2">
    <source>
        <dbReference type="ARBA" id="ARBA00005879"/>
    </source>
</evidence>
<dbReference type="PIRSF" id="PIRSF036427">
    <property type="entry name" value="Precrrn-2_mtase"/>
    <property type="match status" value="1"/>
</dbReference>
<dbReference type="PANTHER" id="PTHR43467">
    <property type="entry name" value="COBALT-PRECORRIN-2 C(20)-METHYLTRANSFERASE"/>
    <property type="match status" value="1"/>
</dbReference>
<dbReference type="InterPro" id="IPR000878">
    <property type="entry name" value="4pyrrol_Mease"/>
</dbReference>
<comment type="caution">
    <text evidence="10">The sequence shown here is derived from an EMBL/GenBank/DDBJ whole genome shotgun (WGS) entry which is preliminary data.</text>
</comment>
<dbReference type="InterPro" id="IPR006364">
    <property type="entry name" value="CobI/CbiL/CobIJ_dom"/>
</dbReference>
<dbReference type="PANTHER" id="PTHR43467:SF2">
    <property type="entry name" value="COBALT-PRECORRIN-2 C(20)-METHYLTRANSFERASE"/>
    <property type="match status" value="1"/>
</dbReference>
<name>A0A839AA85_9HYPH</name>
<dbReference type="Gene3D" id="3.30.950.10">
    <property type="entry name" value="Methyltransferase, Cobalt-precorrin-4 Transmethylase, Domain 2"/>
    <property type="match status" value="1"/>
</dbReference>
<evidence type="ECO:0000256" key="4">
    <source>
        <dbReference type="ARBA" id="ARBA00022603"/>
    </source>
</evidence>
<sequence length="243" mass="25912">MSAPGTLFGVGLGPGDPELMTLKAHRLISAAKVVAYPAPDDGPSFARSIAASIIPPDAREIPIVVPMRLDRYPAKAVYDRAAAKIGEVLSAGQDVVTLCEGDPFFYGSFMYLFERLSGQYPCEIVPGVTSLTACAARLQRPLTARNDVLTVIPGPLADDDIRARIDAAGAVAIMKVGRHLKRLQALLADMGLLQHAGLVERATLPQEVVLPLASVTAETAPYFSMILIYKGDEAWMLPPQSSS</sequence>
<feature type="domain" description="Tetrapyrrole methylase" evidence="9">
    <location>
        <begin position="6"/>
        <end position="210"/>
    </location>
</feature>
<evidence type="ECO:0000256" key="5">
    <source>
        <dbReference type="ARBA" id="ARBA00022679"/>
    </source>
</evidence>
<dbReference type="UniPathway" id="UPA00148"/>
<dbReference type="GO" id="GO:0009236">
    <property type="term" value="P:cobalamin biosynthetic process"/>
    <property type="evidence" value="ECO:0007669"/>
    <property type="project" value="UniProtKB-UniRule"/>
</dbReference>
<dbReference type="CDD" id="cd11645">
    <property type="entry name" value="Precorrin_2_C20_MT"/>
    <property type="match status" value="1"/>
</dbReference>
<dbReference type="PROSITE" id="PS00839">
    <property type="entry name" value="SUMT_1"/>
    <property type="match status" value="1"/>
</dbReference>
<keyword evidence="6" id="KW-0949">S-adenosyl-L-methionine</keyword>
<keyword evidence="11" id="KW-1185">Reference proteome</keyword>
<gene>
    <name evidence="10" type="primary">cobI</name>
    <name evidence="10" type="ORF">H2509_02270</name>
</gene>
<dbReference type="GO" id="GO:0032259">
    <property type="term" value="P:methylation"/>
    <property type="evidence" value="ECO:0007669"/>
    <property type="project" value="UniProtKB-KW"/>
</dbReference>
<dbReference type="EC" id="2.1.1.130" evidence="10"/>
<protein>
    <submittedName>
        <fullName evidence="10">Precorrin-2 C(20)-methyltransferase</fullName>
        <ecNumber evidence="10">2.1.1.130</ecNumber>
    </submittedName>
</protein>
<dbReference type="NCBIfam" id="TIGR01467">
    <property type="entry name" value="cobI_cbiL"/>
    <property type="match status" value="1"/>
</dbReference>
<evidence type="ECO:0000256" key="1">
    <source>
        <dbReference type="ARBA" id="ARBA00004953"/>
    </source>
</evidence>
<dbReference type="GO" id="GO:0030788">
    <property type="term" value="F:precorrin-2 C20-methyltransferase activity"/>
    <property type="evidence" value="ECO:0007669"/>
    <property type="project" value="UniProtKB-EC"/>
</dbReference>
<comment type="pathway">
    <text evidence="1">Cofactor biosynthesis; adenosylcobalamin biosynthesis.</text>
</comment>
<dbReference type="RefSeq" id="WP_182161862.1">
    <property type="nucleotide sequence ID" value="NZ_JACFXV010000031.1"/>
</dbReference>
<dbReference type="PROSITE" id="PS00840">
    <property type="entry name" value="SUMT_2"/>
    <property type="match status" value="1"/>
</dbReference>
<dbReference type="InterPro" id="IPR035996">
    <property type="entry name" value="4pyrrol_Methylase_sf"/>
</dbReference>
<comment type="similarity">
    <text evidence="2 7 8">Belongs to the precorrin methyltransferase family.</text>
</comment>
<dbReference type="InterPro" id="IPR014776">
    <property type="entry name" value="4pyrrole_Mease_sub2"/>
</dbReference>